<evidence type="ECO:0000313" key="4">
    <source>
        <dbReference type="Proteomes" id="UP000001508"/>
    </source>
</evidence>
<dbReference type="STRING" id="589865.DaAHT2_1298"/>
<feature type="domain" description="Mce/MlaD" evidence="2">
    <location>
        <begin position="39"/>
        <end position="115"/>
    </location>
</feature>
<dbReference type="EMBL" id="CP001940">
    <property type="protein sequence ID" value="ADH85993.1"/>
    <property type="molecule type" value="Genomic_DNA"/>
</dbReference>
<dbReference type="InterPro" id="IPR003399">
    <property type="entry name" value="Mce/MlaD"/>
</dbReference>
<dbReference type="InterPro" id="IPR030970">
    <property type="entry name" value="ABC_MlaD"/>
</dbReference>
<organism evidence="3 4">
    <name type="scientific">Desulfurivibrio alkaliphilus (strain DSM 19089 / UNIQEM U267 / AHT2)</name>
    <dbReference type="NCBI Taxonomy" id="589865"/>
    <lineage>
        <taxon>Bacteria</taxon>
        <taxon>Pseudomonadati</taxon>
        <taxon>Thermodesulfobacteriota</taxon>
        <taxon>Desulfobulbia</taxon>
        <taxon>Desulfobulbales</taxon>
        <taxon>Desulfobulbaceae</taxon>
        <taxon>Desulfurivibrio</taxon>
    </lineage>
</organism>
<dbReference type="PANTHER" id="PTHR33371">
    <property type="entry name" value="INTERMEMBRANE PHOSPHOLIPID TRANSPORT SYSTEM BINDING PROTEIN MLAD-RELATED"/>
    <property type="match status" value="1"/>
</dbReference>
<dbReference type="GO" id="GO:0005548">
    <property type="term" value="F:phospholipid transporter activity"/>
    <property type="evidence" value="ECO:0007669"/>
    <property type="project" value="TreeGrafter"/>
</dbReference>
<accession>D6Z368</accession>
<dbReference type="FunCoup" id="D6Z368">
    <property type="interactions" value="94"/>
</dbReference>
<keyword evidence="1" id="KW-1133">Transmembrane helix</keyword>
<dbReference type="HOGENOM" id="CLU_107027_1_1_7"/>
<dbReference type="PANTHER" id="PTHR33371:SF4">
    <property type="entry name" value="INTERMEMBRANE PHOSPHOLIPID TRANSPORT SYSTEM BINDING PROTEIN MLAD"/>
    <property type="match status" value="1"/>
</dbReference>
<dbReference type="GO" id="GO:0005543">
    <property type="term" value="F:phospholipid binding"/>
    <property type="evidence" value="ECO:0007669"/>
    <property type="project" value="TreeGrafter"/>
</dbReference>
<dbReference type="InterPro" id="IPR052336">
    <property type="entry name" value="MlaD_Phospholipid_Transporter"/>
</dbReference>
<protein>
    <submittedName>
        <fullName evidence="3">Mammalian cell entry related domain protein</fullName>
    </submittedName>
</protein>
<sequence>MNNVKLDLVVGLFVLAGFFSFVYLSVQLGDFAPLSKRQQYQLQAEFGNISGLRRGAVVEIAGVGVGRVGAIELSERQRALVTLYIDRAVELSEDSIASVKTQGIIGEKYISISPGGSDLVLADGDWLMETESALDLEELVSKYIFGGV</sequence>
<name>D6Z368_DESAT</name>
<evidence type="ECO:0000256" key="1">
    <source>
        <dbReference type="SAM" id="Phobius"/>
    </source>
</evidence>
<dbReference type="OrthoDB" id="9788420at2"/>
<dbReference type="KEGG" id="dak:DaAHT2_1298"/>
<feature type="transmembrane region" description="Helical" evidence="1">
    <location>
        <begin position="6"/>
        <end position="26"/>
    </location>
</feature>
<dbReference type="InParanoid" id="D6Z368"/>
<gene>
    <name evidence="3" type="ordered locus">DaAHT2_1298</name>
</gene>
<keyword evidence="4" id="KW-1185">Reference proteome</keyword>
<dbReference type="Pfam" id="PF02470">
    <property type="entry name" value="MlaD"/>
    <property type="match status" value="1"/>
</dbReference>
<keyword evidence="1" id="KW-0812">Transmembrane</keyword>
<proteinExistence type="predicted"/>
<dbReference type="eggNOG" id="COG1463">
    <property type="taxonomic scope" value="Bacteria"/>
</dbReference>
<dbReference type="NCBIfam" id="TIGR04430">
    <property type="entry name" value="OM_asym_MlaD"/>
    <property type="match status" value="1"/>
</dbReference>
<dbReference type="Proteomes" id="UP000001508">
    <property type="component" value="Chromosome"/>
</dbReference>
<dbReference type="RefSeq" id="WP_013163521.1">
    <property type="nucleotide sequence ID" value="NC_014216.1"/>
</dbReference>
<keyword evidence="1" id="KW-0472">Membrane</keyword>
<evidence type="ECO:0000259" key="2">
    <source>
        <dbReference type="Pfam" id="PF02470"/>
    </source>
</evidence>
<evidence type="ECO:0000313" key="3">
    <source>
        <dbReference type="EMBL" id="ADH85993.1"/>
    </source>
</evidence>
<reference evidence="4" key="1">
    <citation type="submission" date="2010-02" db="EMBL/GenBank/DDBJ databases">
        <title>Complete sequence of Desulfurivibrio alkaliphilus AHT2.</title>
        <authorList>
            <consortium name="US DOE Joint Genome Institute"/>
            <person name="Pitluck S."/>
            <person name="Chertkov O."/>
            <person name="Detter J.C."/>
            <person name="Han C."/>
            <person name="Tapia R."/>
            <person name="Larimer F."/>
            <person name="Land M."/>
            <person name="Hauser L."/>
            <person name="Kyrpides N."/>
            <person name="Mikhailova N."/>
            <person name="Sorokin D.Y."/>
            <person name="Muyzer G."/>
            <person name="Woyke T."/>
        </authorList>
    </citation>
    <scope>NUCLEOTIDE SEQUENCE [LARGE SCALE GENOMIC DNA]</scope>
    <source>
        <strain evidence="4">DSM 19089 / UNIQEM U267 / AHT2</strain>
    </source>
</reference>
<dbReference type="AlphaFoldDB" id="D6Z368"/>